<name>L0EE50_THECK</name>
<reference evidence="9" key="1">
    <citation type="submission" date="2012-01" db="EMBL/GenBank/DDBJ databases">
        <title>Complete sequence of chromosome of Thermobacillus composti KWC4.</title>
        <authorList>
            <person name="Lucas S."/>
            <person name="Han J."/>
            <person name="Lapidus A."/>
            <person name="Cheng J.-F."/>
            <person name="Goodwin L."/>
            <person name="Pitluck S."/>
            <person name="Peters L."/>
            <person name="Ovchinnikova G."/>
            <person name="Teshima H."/>
            <person name="Detter J.C."/>
            <person name="Han C."/>
            <person name="Tapia R."/>
            <person name="Land M."/>
            <person name="Hauser L."/>
            <person name="Kyrpides N."/>
            <person name="Ivanova N."/>
            <person name="Pagani I."/>
            <person name="Anderson I."/>
            <person name="Woyke T."/>
        </authorList>
    </citation>
    <scope>NUCLEOTIDE SEQUENCE [LARGE SCALE GENOMIC DNA]</scope>
    <source>
        <strain evidence="9">DSM 18247 / JCM 13945 / KWC4</strain>
    </source>
</reference>
<protein>
    <recommendedName>
        <fullName evidence="6">Exodeoxyribonuclease 7 small subunit</fullName>
        <ecNumber evidence="6">3.1.11.6</ecNumber>
    </recommendedName>
    <alternativeName>
        <fullName evidence="6">Exodeoxyribonuclease VII small subunit</fullName>
        <shortName evidence="6">Exonuclease VII small subunit</shortName>
    </alternativeName>
</protein>
<evidence type="ECO:0000313" key="9">
    <source>
        <dbReference type="Proteomes" id="UP000010795"/>
    </source>
</evidence>
<dbReference type="Proteomes" id="UP000010795">
    <property type="component" value="Chromosome"/>
</dbReference>
<dbReference type="PANTHER" id="PTHR34137">
    <property type="entry name" value="EXODEOXYRIBONUCLEASE 7 SMALL SUBUNIT"/>
    <property type="match status" value="1"/>
</dbReference>
<dbReference type="Gene3D" id="1.10.287.1040">
    <property type="entry name" value="Exonuclease VII, small subunit"/>
    <property type="match status" value="1"/>
</dbReference>
<accession>L0EE50</accession>
<evidence type="ECO:0000256" key="4">
    <source>
        <dbReference type="ARBA" id="ARBA00022801"/>
    </source>
</evidence>
<feature type="region of interest" description="Disordered" evidence="7">
    <location>
        <begin position="1"/>
        <end position="30"/>
    </location>
</feature>
<dbReference type="NCBIfam" id="TIGR01280">
    <property type="entry name" value="xseB"/>
    <property type="match status" value="1"/>
</dbReference>
<dbReference type="HAMAP" id="MF_00337">
    <property type="entry name" value="Exonuc_7_S"/>
    <property type="match status" value="1"/>
</dbReference>
<comment type="subunit">
    <text evidence="6">Heterooligomer composed of large and small subunits.</text>
</comment>
<comment type="subcellular location">
    <subcellularLocation>
        <location evidence="6">Cytoplasm</location>
    </subcellularLocation>
</comment>
<evidence type="ECO:0000313" key="8">
    <source>
        <dbReference type="EMBL" id="AGA58092.1"/>
    </source>
</evidence>
<organism evidence="8 9">
    <name type="scientific">Thermobacillus composti (strain DSM 18247 / JCM 13945 / KWC4)</name>
    <dbReference type="NCBI Taxonomy" id="717605"/>
    <lineage>
        <taxon>Bacteria</taxon>
        <taxon>Bacillati</taxon>
        <taxon>Bacillota</taxon>
        <taxon>Bacilli</taxon>
        <taxon>Bacillales</taxon>
        <taxon>Paenibacillaceae</taxon>
        <taxon>Thermobacillus</taxon>
    </lineage>
</organism>
<keyword evidence="2 6" id="KW-0963">Cytoplasm</keyword>
<evidence type="ECO:0000256" key="5">
    <source>
        <dbReference type="ARBA" id="ARBA00022839"/>
    </source>
</evidence>
<evidence type="ECO:0000256" key="6">
    <source>
        <dbReference type="HAMAP-Rule" id="MF_00337"/>
    </source>
</evidence>
<dbReference type="STRING" id="717605.Theco_1970"/>
<comment type="function">
    <text evidence="6">Bidirectionally degrades single-stranded DNA into large acid-insoluble oligonucleotides, which are then degraded further into small acid-soluble oligonucleotides.</text>
</comment>
<dbReference type="KEGG" id="tco:Theco_1970"/>
<dbReference type="EMBL" id="CP003255">
    <property type="protein sequence ID" value="AGA58092.1"/>
    <property type="molecule type" value="Genomic_DNA"/>
</dbReference>
<evidence type="ECO:0000256" key="3">
    <source>
        <dbReference type="ARBA" id="ARBA00022722"/>
    </source>
</evidence>
<dbReference type="InterPro" id="IPR003761">
    <property type="entry name" value="Exonuc_VII_S"/>
</dbReference>
<comment type="similarity">
    <text evidence="1 6">Belongs to the XseB family.</text>
</comment>
<evidence type="ECO:0000256" key="2">
    <source>
        <dbReference type="ARBA" id="ARBA00022490"/>
    </source>
</evidence>
<dbReference type="GO" id="GO:0005829">
    <property type="term" value="C:cytosol"/>
    <property type="evidence" value="ECO:0007669"/>
    <property type="project" value="TreeGrafter"/>
</dbReference>
<keyword evidence="9" id="KW-1185">Reference proteome</keyword>
<sequence length="99" mass="10795">MAETGFERTGGGMPEHGGESGGAPQEASVSFEEAMEQLEAIVAKLESGDVPLEQAIELFQEGMRLSQLCGSKLEQVERKIEMLIETEQGLQRKPFAPEE</sequence>
<dbReference type="InterPro" id="IPR037004">
    <property type="entry name" value="Exonuc_VII_ssu_sf"/>
</dbReference>
<dbReference type="GO" id="GO:0009318">
    <property type="term" value="C:exodeoxyribonuclease VII complex"/>
    <property type="evidence" value="ECO:0007669"/>
    <property type="project" value="UniProtKB-UniRule"/>
</dbReference>
<feature type="compositionally biased region" description="Gly residues" evidence="7">
    <location>
        <begin position="8"/>
        <end position="21"/>
    </location>
</feature>
<dbReference type="PANTHER" id="PTHR34137:SF1">
    <property type="entry name" value="EXODEOXYRIBONUCLEASE 7 SMALL SUBUNIT"/>
    <property type="match status" value="1"/>
</dbReference>
<dbReference type="eggNOG" id="COG1722">
    <property type="taxonomic scope" value="Bacteria"/>
</dbReference>
<evidence type="ECO:0000256" key="7">
    <source>
        <dbReference type="SAM" id="MobiDB-lite"/>
    </source>
</evidence>
<dbReference type="GO" id="GO:0006308">
    <property type="term" value="P:DNA catabolic process"/>
    <property type="evidence" value="ECO:0007669"/>
    <property type="project" value="UniProtKB-UniRule"/>
</dbReference>
<evidence type="ECO:0000256" key="1">
    <source>
        <dbReference type="ARBA" id="ARBA00009998"/>
    </source>
</evidence>
<keyword evidence="4 6" id="KW-0378">Hydrolase</keyword>
<dbReference type="HOGENOM" id="CLU_145918_3_1_9"/>
<keyword evidence="5 6" id="KW-0269">Exonuclease</keyword>
<gene>
    <name evidence="6" type="primary">xseB</name>
    <name evidence="8" type="ordered locus">Theco_1970</name>
</gene>
<dbReference type="AlphaFoldDB" id="L0EE50"/>
<dbReference type="GO" id="GO:0008855">
    <property type="term" value="F:exodeoxyribonuclease VII activity"/>
    <property type="evidence" value="ECO:0007669"/>
    <property type="project" value="UniProtKB-UniRule"/>
</dbReference>
<dbReference type="SUPFAM" id="SSF116842">
    <property type="entry name" value="XseB-like"/>
    <property type="match status" value="1"/>
</dbReference>
<comment type="catalytic activity">
    <reaction evidence="6">
        <text>Exonucleolytic cleavage in either 5'- to 3'- or 3'- to 5'-direction to yield nucleoside 5'-phosphates.</text>
        <dbReference type="EC" id="3.1.11.6"/>
    </reaction>
</comment>
<dbReference type="Pfam" id="PF02609">
    <property type="entry name" value="Exonuc_VII_S"/>
    <property type="match status" value="1"/>
</dbReference>
<dbReference type="EC" id="3.1.11.6" evidence="6"/>
<proteinExistence type="inferred from homology"/>
<keyword evidence="3 6" id="KW-0540">Nuclease</keyword>